<dbReference type="RefSeq" id="XP_018142683.2">
    <property type="nucleotide sequence ID" value="XM_018285505.2"/>
</dbReference>
<organism evidence="1 2">
    <name type="scientific">Pochonia chlamydosporia 170</name>
    <dbReference type="NCBI Taxonomy" id="1380566"/>
    <lineage>
        <taxon>Eukaryota</taxon>
        <taxon>Fungi</taxon>
        <taxon>Dikarya</taxon>
        <taxon>Ascomycota</taxon>
        <taxon>Pezizomycotina</taxon>
        <taxon>Sordariomycetes</taxon>
        <taxon>Hypocreomycetidae</taxon>
        <taxon>Hypocreales</taxon>
        <taxon>Clavicipitaceae</taxon>
        <taxon>Pochonia</taxon>
    </lineage>
</organism>
<reference evidence="1 2" key="1">
    <citation type="journal article" date="2016" name="PLoS Pathog.">
        <title>Biosynthesis of antibiotic leucinostatins in bio-control fungus Purpureocillium lilacinum and their inhibition on phytophthora revealed by genome mining.</title>
        <authorList>
            <person name="Wang G."/>
            <person name="Liu Z."/>
            <person name="Lin R."/>
            <person name="Li E."/>
            <person name="Mao Z."/>
            <person name="Ling J."/>
            <person name="Yang Y."/>
            <person name="Yin W.B."/>
            <person name="Xie B."/>
        </authorList>
    </citation>
    <scope>NUCLEOTIDE SEQUENCE [LARGE SCALE GENOMIC DNA]</scope>
    <source>
        <strain evidence="1">170</strain>
    </source>
</reference>
<evidence type="ECO:0000313" key="2">
    <source>
        <dbReference type="Proteomes" id="UP000078397"/>
    </source>
</evidence>
<evidence type="ECO:0000313" key="1">
    <source>
        <dbReference type="EMBL" id="OAQ65369.2"/>
    </source>
</evidence>
<dbReference type="Pfam" id="PF26639">
    <property type="entry name" value="Het-6_barrel"/>
    <property type="match status" value="1"/>
</dbReference>
<dbReference type="AlphaFoldDB" id="A0A179FK38"/>
<sequence>MERGLPGHHPDVLNLLTYFRTSQASDPRDKIFAFAALTTGRQSATINPDYTIPVNVAYMRFAYAVIKSQNDLNILGFCQKYIQTVESWSSRPIDRDVIPSTPLPSWTPDWTIMTETTTFAKYELPADSQSKRLYKATTSFEPFVRLIESTNTLNVRGCTFDRVFILAPEITSSLILTAMQSWHEWVMAQYETTNMPPGLLHDAFLHTIAADLTQIEGRWVRGISAEWPLPRALDDTEEPFDLVSTMGLAVHSRQLFISEKGFLGLVRFDVTSGDQICLLHGGQVPFVLREVGDAYHFKGECYVHGLMDGEGMNYPHVWKDFALR</sequence>
<name>A0A179FK38_METCM</name>
<proteinExistence type="predicted"/>
<keyword evidence="2" id="KW-1185">Reference proteome</keyword>
<protein>
    <recommendedName>
        <fullName evidence="3">Heterokaryon incompatibility protein</fullName>
    </recommendedName>
</protein>
<dbReference type="STRING" id="1380566.A0A179FK38"/>
<dbReference type="PANTHER" id="PTHR24148">
    <property type="entry name" value="ANKYRIN REPEAT DOMAIN-CONTAINING PROTEIN 39 HOMOLOG-RELATED"/>
    <property type="match status" value="1"/>
</dbReference>
<gene>
    <name evidence="1" type="ORF">VFPPC_06476</name>
</gene>
<dbReference type="EMBL" id="LSBJ02000005">
    <property type="protein sequence ID" value="OAQ65369.2"/>
    <property type="molecule type" value="Genomic_DNA"/>
</dbReference>
<dbReference type="KEGG" id="pchm:VFPPC_06476"/>
<dbReference type="PANTHER" id="PTHR24148:SF73">
    <property type="entry name" value="HET DOMAIN PROTEIN (AFU_ORTHOLOGUE AFUA_8G01020)"/>
    <property type="match status" value="1"/>
</dbReference>
<evidence type="ECO:0008006" key="3">
    <source>
        <dbReference type="Google" id="ProtNLM"/>
    </source>
</evidence>
<dbReference type="InterPro" id="IPR052895">
    <property type="entry name" value="HetReg/Transcr_Mod"/>
</dbReference>
<comment type="caution">
    <text evidence="1">The sequence shown here is derived from an EMBL/GenBank/DDBJ whole genome shotgun (WGS) entry which is preliminary data.</text>
</comment>
<dbReference type="Proteomes" id="UP000078397">
    <property type="component" value="Unassembled WGS sequence"/>
</dbReference>
<accession>A0A179FK38</accession>
<dbReference type="GeneID" id="28849499"/>
<dbReference type="OrthoDB" id="2157530at2759"/>